<evidence type="ECO:0000256" key="4">
    <source>
        <dbReference type="ARBA" id="ARBA00022795"/>
    </source>
</evidence>
<gene>
    <name evidence="6" type="ORF">SAMN04488035_1902</name>
</gene>
<evidence type="ECO:0000313" key="6">
    <source>
        <dbReference type="EMBL" id="SFF19368.1"/>
    </source>
</evidence>
<dbReference type="OrthoDB" id="3268516at2"/>
<evidence type="ECO:0000256" key="5">
    <source>
        <dbReference type="ARBA" id="ARBA00023186"/>
    </source>
</evidence>
<dbReference type="Proteomes" id="UP000198520">
    <property type="component" value="Unassembled WGS sequence"/>
</dbReference>
<dbReference type="Gene3D" id="1.20.120.340">
    <property type="entry name" value="Flagellar protein FliS"/>
    <property type="match status" value="1"/>
</dbReference>
<dbReference type="PANTHER" id="PTHR34773:SF1">
    <property type="entry name" value="FLAGELLAR SECRETION CHAPERONE FLIS"/>
    <property type="match status" value="1"/>
</dbReference>
<dbReference type="NCBIfam" id="TIGR00208">
    <property type="entry name" value="fliS"/>
    <property type="match status" value="1"/>
</dbReference>
<dbReference type="GO" id="GO:0071973">
    <property type="term" value="P:bacterial-type flagellum-dependent cell motility"/>
    <property type="evidence" value="ECO:0007669"/>
    <property type="project" value="TreeGrafter"/>
</dbReference>
<keyword evidence="5" id="KW-0143">Chaperone</keyword>
<dbReference type="GO" id="GO:0005829">
    <property type="term" value="C:cytosol"/>
    <property type="evidence" value="ECO:0007669"/>
    <property type="project" value="UniProtKB-SubCell"/>
</dbReference>
<dbReference type="SUPFAM" id="SSF101116">
    <property type="entry name" value="Flagellar export chaperone FliS"/>
    <property type="match status" value="1"/>
</dbReference>
<accession>A0A1I2GQ16</accession>
<dbReference type="PANTHER" id="PTHR34773">
    <property type="entry name" value="FLAGELLAR SECRETION CHAPERONE FLIS"/>
    <property type="match status" value="1"/>
</dbReference>
<dbReference type="GO" id="GO:0044780">
    <property type="term" value="P:bacterial-type flagellum assembly"/>
    <property type="evidence" value="ECO:0007669"/>
    <property type="project" value="InterPro"/>
</dbReference>
<comment type="similarity">
    <text evidence="2">Belongs to the FliS family.</text>
</comment>
<evidence type="ECO:0000256" key="2">
    <source>
        <dbReference type="ARBA" id="ARBA00008787"/>
    </source>
</evidence>
<dbReference type="STRING" id="285351.SAMN04488035_1902"/>
<dbReference type="AlphaFoldDB" id="A0A1I2GQ16"/>
<reference evidence="7" key="1">
    <citation type="submission" date="2016-10" db="EMBL/GenBank/DDBJ databases">
        <authorList>
            <person name="Varghese N."/>
            <person name="Submissions S."/>
        </authorList>
    </citation>
    <scope>NUCLEOTIDE SEQUENCE [LARGE SCALE GENOMIC DNA]</scope>
    <source>
        <strain evidence="7">DSM 19083</strain>
    </source>
</reference>
<dbReference type="CDD" id="cd16098">
    <property type="entry name" value="FliS"/>
    <property type="match status" value="1"/>
</dbReference>
<dbReference type="InterPro" id="IPR036584">
    <property type="entry name" value="FliS_sf"/>
</dbReference>
<evidence type="ECO:0000256" key="1">
    <source>
        <dbReference type="ARBA" id="ARBA00004514"/>
    </source>
</evidence>
<organism evidence="6 7">
    <name type="scientific">Flavimobilis marinus</name>
    <dbReference type="NCBI Taxonomy" id="285351"/>
    <lineage>
        <taxon>Bacteria</taxon>
        <taxon>Bacillati</taxon>
        <taxon>Actinomycetota</taxon>
        <taxon>Actinomycetes</taxon>
        <taxon>Micrococcales</taxon>
        <taxon>Jonesiaceae</taxon>
        <taxon>Flavimobilis</taxon>
    </lineage>
</organism>
<keyword evidence="7" id="KW-1185">Reference proteome</keyword>
<evidence type="ECO:0000256" key="3">
    <source>
        <dbReference type="ARBA" id="ARBA00022490"/>
    </source>
</evidence>
<dbReference type="Pfam" id="PF02561">
    <property type="entry name" value="FliS"/>
    <property type="match status" value="1"/>
</dbReference>
<protein>
    <submittedName>
        <fullName evidence="6">Flagellar protein FliS</fullName>
    </submittedName>
</protein>
<keyword evidence="6" id="KW-0282">Flagellum</keyword>
<keyword evidence="3" id="KW-0963">Cytoplasm</keyword>
<keyword evidence="4" id="KW-1005">Bacterial flagellum biogenesis</keyword>
<proteinExistence type="inferred from homology"/>
<dbReference type="RefSeq" id="WP_093377823.1">
    <property type="nucleotide sequence ID" value="NZ_BNAN01000003.1"/>
</dbReference>
<comment type="subcellular location">
    <subcellularLocation>
        <location evidence="1">Cytoplasm</location>
        <location evidence="1">Cytosol</location>
    </subcellularLocation>
</comment>
<keyword evidence="6" id="KW-0969">Cilium</keyword>
<dbReference type="InterPro" id="IPR003713">
    <property type="entry name" value="FliS"/>
</dbReference>
<evidence type="ECO:0000313" key="7">
    <source>
        <dbReference type="Proteomes" id="UP000198520"/>
    </source>
</evidence>
<name>A0A1I2GQ16_9MICO</name>
<sequence>MNAQAFRAQFLADSVLSASPAKLLTMLYDRLALDLTRAEAAQRAGDRSTANENLTHAQDIVSELMVTLKTDAWAGAAQLHSLYSYLLGELMSANISSDPERTVACREIVEPLRSAWHEAAAQLAAPVPATVPAFAGAGASSGGLGELGVG</sequence>
<dbReference type="EMBL" id="FONZ01000003">
    <property type="protein sequence ID" value="SFF19368.1"/>
    <property type="molecule type" value="Genomic_DNA"/>
</dbReference>
<keyword evidence="6" id="KW-0966">Cell projection</keyword>